<organism evidence="1 2">
    <name type="scientific">Rhizophagus irregularis (strain DAOM 197198w)</name>
    <name type="common">Glomus intraradices</name>
    <dbReference type="NCBI Taxonomy" id="1432141"/>
    <lineage>
        <taxon>Eukaryota</taxon>
        <taxon>Fungi</taxon>
        <taxon>Fungi incertae sedis</taxon>
        <taxon>Mucoromycota</taxon>
        <taxon>Glomeromycotina</taxon>
        <taxon>Glomeromycetes</taxon>
        <taxon>Glomerales</taxon>
        <taxon>Glomeraceae</taxon>
        <taxon>Rhizophagus</taxon>
    </lineage>
</organism>
<protein>
    <submittedName>
        <fullName evidence="1">Uncharacterized protein</fullName>
    </submittedName>
</protein>
<reference evidence="1 2" key="1">
    <citation type="submission" date="2014-02" db="EMBL/GenBank/DDBJ databases">
        <title>Single nucleus genome sequencing reveals high similarity among nuclei of an endomycorrhizal fungus.</title>
        <authorList>
            <person name="Lin K."/>
            <person name="Geurts R."/>
            <person name="Zhang Z."/>
            <person name="Limpens E."/>
            <person name="Saunders D.G."/>
            <person name="Mu D."/>
            <person name="Pang E."/>
            <person name="Cao H."/>
            <person name="Cha H."/>
            <person name="Lin T."/>
            <person name="Zhou Q."/>
            <person name="Shang Y."/>
            <person name="Li Y."/>
            <person name="Ivanov S."/>
            <person name="Sharma T."/>
            <person name="Velzen R.V."/>
            <person name="Ruijter N.D."/>
            <person name="Aanen D.K."/>
            <person name="Win J."/>
            <person name="Kamoun S."/>
            <person name="Bisseling T."/>
            <person name="Huang S."/>
        </authorList>
    </citation>
    <scope>NUCLEOTIDE SEQUENCE [LARGE SCALE GENOMIC DNA]</scope>
    <source>
        <strain evidence="2">DAOM197198w</strain>
    </source>
</reference>
<comment type="caution">
    <text evidence="1">The sequence shown here is derived from an EMBL/GenBank/DDBJ whole genome shotgun (WGS) entry which is preliminary data.</text>
</comment>
<accession>A0A015KW99</accession>
<dbReference type="AlphaFoldDB" id="A0A015KW99"/>
<dbReference type="EMBL" id="JEMT01015883">
    <property type="protein sequence ID" value="EXX71854.1"/>
    <property type="molecule type" value="Genomic_DNA"/>
</dbReference>
<proteinExistence type="predicted"/>
<gene>
    <name evidence="1" type="ORF">RirG_074800</name>
</gene>
<name>A0A015KW99_RHIIW</name>
<sequence length="152" mass="17452">MIKINVVYNSCNQPNLSLNLQHRISIANLQIDYKFTEKFLLCRVITKFIKLDALLALVEDPEGNVERLALYNWTSLPKNKEDQMACRSIDQSFLPVGTKLVIKNLSYEIAGDKNTIINSINPEDIIIIDRNNDKLFGDLIWSSDILDKKKIK</sequence>
<evidence type="ECO:0000313" key="2">
    <source>
        <dbReference type="Proteomes" id="UP000022910"/>
    </source>
</evidence>
<dbReference type="Proteomes" id="UP000022910">
    <property type="component" value="Unassembled WGS sequence"/>
</dbReference>
<keyword evidence="2" id="KW-1185">Reference proteome</keyword>
<evidence type="ECO:0000313" key="1">
    <source>
        <dbReference type="EMBL" id="EXX71854.1"/>
    </source>
</evidence>
<dbReference type="HOGENOM" id="CLU_1723340_0_0_1"/>